<dbReference type="GO" id="GO:0048046">
    <property type="term" value="C:apoplast"/>
    <property type="evidence" value="ECO:0007669"/>
    <property type="project" value="UniProtKB-SubCell"/>
</dbReference>
<keyword evidence="4" id="KW-0052">Apoplast</keyword>
<protein>
    <recommendedName>
        <fullName evidence="7">BURP domain-containing protein</fullName>
    </recommendedName>
</protein>
<keyword evidence="9" id="KW-1185">Reference proteome</keyword>
<dbReference type="PROSITE" id="PS51277">
    <property type="entry name" value="BURP"/>
    <property type="match status" value="1"/>
</dbReference>
<evidence type="ECO:0000256" key="3">
    <source>
        <dbReference type="ARBA" id="ARBA00022512"/>
    </source>
</evidence>
<dbReference type="Proteomes" id="UP001190926">
    <property type="component" value="Unassembled WGS sequence"/>
</dbReference>
<dbReference type="EMBL" id="SDAM02000058">
    <property type="protein sequence ID" value="KAH6833433.1"/>
    <property type="molecule type" value="Genomic_DNA"/>
</dbReference>
<evidence type="ECO:0000259" key="7">
    <source>
        <dbReference type="PROSITE" id="PS51277"/>
    </source>
</evidence>
<sequence length="303" mass="33705">MPAAIFTKLSPLSKQDSDYYAKTISQINFKADTKFCSLAKLACSASLDLIYHLDSPPTKKTPTARVYNEYAAPSTVPNQAKATTSQEKMDPFSFFRSSNLKEGDTIHLSSLQESLAQRAFLPPLIASKLSLTLKSLTKLFPHSSKGAIETTFSYCNAAPIKGELKSCPKSLEEMINFSKITLKASKLLALTSKTTEGSDRVLMIEKVKQFNVEKFVACHENFLPFATYYCHSLPSSQIYAVELIEPTTRTPVNTVLAVCHMDTSSWPEEHVAFKILKFRPGQGEACHWLDEIDLVWISDGDNI</sequence>
<evidence type="ECO:0000313" key="9">
    <source>
        <dbReference type="Proteomes" id="UP001190926"/>
    </source>
</evidence>
<dbReference type="PANTHER" id="PTHR31458">
    <property type="entry name" value="POLYGALACTURONASE 1 BETA-LIKE PROTEIN 2"/>
    <property type="match status" value="1"/>
</dbReference>
<comment type="caution">
    <text evidence="8">The sequence shown here is derived from an EMBL/GenBank/DDBJ whole genome shotgun (WGS) entry which is preliminary data.</text>
</comment>
<comment type="subcellular location">
    <subcellularLocation>
        <location evidence="1">Secreted</location>
        <location evidence="1">Cell wall</location>
    </subcellularLocation>
    <subcellularLocation>
        <location evidence="2">Secreted</location>
        <location evidence="2">Extracellular space</location>
        <location evidence="2">Apoplast</location>
    </subcellularLocation>
</comment>
<dbReference type="Pfam" id="PF03181">
    <property type="entry name" value="BURP"/>
    <property type="match status" value="1"/>
</dbReference>
<dbReference type="AlphaFoldDB" id="A0AAD4JHW4"/>
<keyword evidence="3" id="KW-0964">Secreted</keyword>
<accession>A0AAD4JHW4</accession>
<organism evidence="8 9">
    <name type="scientific">Perilla frutescens var. hirtella</name>
    <name type="common">Perilla citriodora</name>
    <name type="synonym">Perilla setoyensis</name>
    <dbReference type="NCBI Taxonomy" id="608512"/>
    <lineage>
        <taxon>Eukaryota</taxon>
        <taxon>Viridiplantae</taxon>
        <taxon>Streptophyta</taxon>
        <taxon>Embryophyta</taxon>
        <taxon>Tracheophyta</taxon>
        <taxon>Spermatophyta</taxon>
        <taxon>Magnoliopsida</taxon>
        <taxon>eudicotyledons</taxon>
        <taxon>Gunneridae</taxon>
        <taxon>Pentapetalae</taxon>
        <taxon>asterids</taxon>
        <taxon>lamiids</taxon>
        <taxon>Lamiales</taxon>
        <taxon>Lamiaceae</taxon>
        <taxon>Nepetoideae</taxon>
        <taxon>Elsholtzieae</taxon>
        <taxon>Perilla</taxon>
    </lineage>
</organism>
<keyword evidence="6" id="KW-0325">Glycoprotein</keyword>
<evidence type="ECO:0000256" key="5">
    <source>
        <dbReference type="ARBA" id="ARBA00022729"/>
    </source>
</evidence>
<evidence type="ECO:0000256" key="2">
    <source>
        <dbReference type="ARBA" id="ARBA00004271"/>
    </source>
</evidence>
<keyword evidence="5" id="KW-0732">Signal</keyword>
<dbReference type="SMART" id="SM01045">
    <property type="entry name" value="BURP"/>
    <property type="match status" value="1"/>
</dbReference>
<dbReference type="InterPro" id="IPR051897">
    <property type="entry name" value="PG-associated_BURP"/>
</dbReference>
<evidence type="ECO:0000256" key="6">
    <source>
        <dbReference type="ARBA" id="ARBA00023180"/>
    </source>
</evidence>
<dbReference type="InterPro" id="IPR004873">
    <property type="entry name" value="BURP_dom"/>
</dbReference>
<gene>
    <name evidence="8" type="ORF">C2S53_012655</name>
</gene>
<evidence type="ECO:0000256" key="4">
    <source>
        <dbReference type="ARBA" id="ARBA00022523"/>
    </source>
</evidence>
<feature type="domain" description="BURP" evidence="7">
    <location>
        <begin position="94"/>
        <end position="299"/>
    </location>
</feature>
<evidence type="ECO:0000313" key="8">
    <source>
        <dbReference type="EMBL" id="KAH6833433.1"/>
    </source>
</evidence>
<keyword evidence="3" id="KW-0134">Cell wall</keyword>
<name>A0AAD4JHW4_PERFH</name>
<reference evidence="8 9" key="1">
    <citation type="journal article" date="2021" name="Nat. Commun.">
        <title>Incipient diploidization of the medicinal plant Perilla within 10,000 years.</title>
        <authorList>
            <person name="Zhang Y."/>
            <person name="Shen Q."/>
            <person name="Leng L."/>
            <person name="Zhang D."/>
            <person name="Chen S."/>
            <person name="Shi Y."/>
            <person name="Ning Z."/>
            <person name="Chen S."/>
        </authorList>
    </citation>
    <scope>NUCLEOTIDE SEQUENCE [LARGE SCALE GENOMIC DNA]</scope>
    <source>
        <strain evidence="9">cv. PC099</strain>
    </source>
</reference>
<proteinExistence type="predicted"/>
<evidence type="ECO:0000256" key="1">
    <source>
        <dbReference type="ARBA" id="ARBA00004191"/>
    </source>
</evidence>
<dbReference type="PANTHER" id="PTHR31458:SF16">
    <property type="entry name" value="BURP DOMAIN-CONTAINING PROTEIN"/>
    <property type="match status" value="1"/>
</dbReference>